<sequence>MPPQLLPASAAAFAPRASSVNVVLGSKVEPWLTQNLKRINRVKRPLNSVAQHQRCLTETLSSENAIWTLTSLMVPKAPEAELRQDPNPLVEALFNYQLITVEAYIVHVDMVLRNEVAFKLTPDSIEALIEYHKDIHTVDNKANTFDWPEKEQQAKKMHNDFVQAINKYVYRTHVTALEGLEEDGAGELLCGKSDEVKTNILALFKTLTPPPPKPVEVFRQPPLLPSNAGSANLSSLWTQPSLSPHPANAMAAAIAATAAAITSTLPAPVEAWRVLPSSPNISATSVESTNTIWANMSMQEMQHDMPHDMQHQHQHQHQQHISPSPPLHYSQAYSTAPLYYASPLVTEPMPQLTLPSMLTPQQCGVSVGYGGFGWDRYQEYTAAMI</sequence>
<dbReference type="HOGENOM" id="CLU_041826_0_0_1"/>
<reference evidence="1 2" key="1">
    <citation type="journal article" date="2014" name="BMC Genomics">
        <title>Comparative genomics of the major fungal agents of human and animal Sporotrichosis: Sporothrix schenckii and Sporothrix brasiliensis.</title>
        <authorList>
            <person name="Teixeira M.M."/>
            <person name="de Almeida L.G."/>
            <person name="Kubitschek-Barreira P."/>
            <person name="Alves F.L."/>
            <person name="Kioshima E.S."/>
            <person name="Abadio A.K."/>
            <person name="Fernandes L."/>
            <person name="Derengowski L.S."/>
            <person name="Ferreira K.S."/>
            <person name="Souza R.C."/>
            <person name="Ruiz J.C."/>
            <person name="de Andrade N.C."/>
            <person name="Paes H.C."/>
            <person name="Nicola A.M."/>
            <person name="Albuquerque P."/>
            <person name="Gerber A.L."/>
            <person name="Martins V.P."/>
            <person name="Peconick L.D."/>
            <person name="Neto A.V."/>
            <person name="Chaucanez C.B."/>
            <person name="Silva P.A."/>
            <person name="Cunha O.L."/>
            <person name="de Oliveira F.F."/>
            <person name="dos Santos T.C."/>
            <person name="Barros A.L."/>
            <person name="Soares M.A."/>
            <person name="de Oliveira L.M."/>
            <person name="Marini M.M."/>
            <person name="Villalobos-Duno H."/>
            <person name="Cunha M.M."/>
            <person name="de Hoog S."/>
            <person name="da Silveira J.F."/>
            <person name="Henrissat B."/>
            <person name="Nino-Vega G.A."/>
            <person name="Cisalpino P.S."/>
            <person name="Mora-Montes H.M."/>
            <person name="Almeida S.R."/>
            <person name="Stajich J.E."/>
            <person name="Lopes-Bezerra L.M."/>
            <person name="Vasconcelos A.T."/>
            <person name="Felipe M.S."/>
        </authorList>
    </citation>
    <scope>NUCLEOTIDE SEQUENCE [LARGE SCALE GENOMIC DNA]</scope>
    <source>
        <strain evidence="1 2">5110</strain>
    </source>
</reference>
<dbReference type="OrthoDB" id="5352472at2759"/>
<dbReference type="RefSeq" id="XP_040622131.1">
    <property type="nucleotide sequence ID" value="XM_040764273.1"/>
</dbReference>
<evidence type="ECO:0000313" key="1">
    <source>
        <dbReference type="EMBL" id="KIH94121.1"/>
    </source>
</evidence>
<dbReference type="EMBL" id="AWTV01000004">
    <property type="protein sequence ID" value="KIH94121.1"/>
    <property type="molecule type" value="Genomic_DNA"/>
</dbReference>
<gene>
    <name evidence="1" type="ORF">SPBR_06011</name>
</gene>
<keyword evidence="2" id="KW-1185">Reference proteome</keyword>
<dbReference type="VEuPathDB" id="FungiDB:SPBR_06011"/>
<accession>A0A0C2IYH9</accession>
<proteinExistence type="predicted"/>
<evidence type="ECO:0000313" key="2">
    <source>
        <dbReference type="Proteomes" id="UP000031575"/>
    </source>
</evidence>
<dbReference type="GeneID" id="63679194"/>
<organism evidence="1 2">
    <name type="scientific">Sporothrix brasiliensis 5110</name>
    <dbReference type="NCBI Taxonomy" id="1398154"/>
    <lineage>
        <taxon>Eukaryota</taxon>
        <taxon>Fungi</taxon>
        <taxon>Dikarya</taxon>
        <taxon>Ascomycota</taxon>
        <taxon>Pezizomycotina</taxon>
        <taxon>Sordariomycetes</taxon>
        <taxon>Sordariomycetidae</taxon>
        <taxon>Ophiostomatales</taxon>
        <taxon>Ophiostomataceae</taxon>
        <taxon>Sporothrix</taxon>
    </lineage>
</organism>
<dbReference type="AlphaFoldDB" id="A0A0C2IYH9"/>
<dbReference type="Proteomes" id="UP000031575">
    <property type="component" value="Unassembled WGS sequence"/>
</dbReference>
<protein>
    <submittedName>
        <fullName evidence="1">Uncharacterized protein</fullName>
    </submittedName>
</protein>
<comment type="caution">
    <text evidence="1">The sequence shown here is derived from an EMBL/GenBank/DDBJ whole genome shotgun (WGS) entry which is preliminary data.</text>
</comment>
<name>A0A0C2IYH9_9PEZI</name>